<organism evidence="1 2">
    <name type="scientific">Halioxenophilus aromaticivorans</name>
    <dbReference type="NCBI Taxonomy" id="1306992"/>
    <lineage>
        <taxon>Bacteria</taxon>
        <taxon>Pseudomonadati</taxon>
        <taxon>Pseudomonadota</taxon>
        <taxon>Gammaproteobacteria</taxon>
        <taxon>Alteromonadales</taxon>
        <taxon>Alteromonadaceae</taxon>
        <taxon>Halioxenophilus</taxon>
    </lineage>
</organism>
<comment type="caution">
    <text evidence="1">The sequence shown here is derived from an EMBL/GenBank/DDBJ whole genome shotgun (WGS) entry which is preliminary data.</text>
</comment>
<keyword evidence="2" id="KW-1185">Reference proteome</keyword>
<dbReference type="Gene3D" id="3.40.50.300">
    <property type="entry name" value="P-loop containing nucleotide triphosphate hydrolases"/>
    <property type="match status" value="1"/>
</dbReference>
<gene>
    <name evidence="1" type="ORF">GCM10025791_01650</name>
</gene>
<protein>
    <submittedName>
        <fullName evidence="1">Sulfotransferase</fullName>
    </submittedName>
</protein>
<name>A0AAV3TWQ4_9ALTE</name>
<dbReference type="PANTHER" id="PTHR36451:SF1">
    <property type="entry name" value="OMEGA-HYDROXY-BETA-DIHYDROMENAQUINONE-9 SULFOTRANSFERASE STF3"/>
    <property type="match status" value="1"/>
</dbReference>
<reference evidence="2" key="1">
    <citation type="journal article" date="2019" name="Int. J. Syst. Evol. Microbiol.">
        <title>The Global Catalogue of Microorganisms (GCM) 10K type strain sequencing project: providing services to taxonomists for standard genome sequencing and annotation.</title>
        <authorList>
            <consortium name="The Broad Institute Genomics Platform"/>
            <consortium name="The Broad Institute Genome Sequencing Center for Infectious Disease"/>
            <person name="Wu L."/>
            <person name="Ma J."/>
        </authorList>
    </citation>
    <scope>NUCLEOTIDE SEQUENCE [LARGE SCALE GENOMIC DNA]</scope>
    <source>
        <strain evidence="2">JCM 19134</strain>
    </source>
</reference>
<dbReference type="InterPro" id="IPR027417">
    <property type="entry name" value="P-loop_NTPase"/>
</dbReference>
<dbReference type="Proteomes" id="UP001409585">
    <property type="component" value="Unassembled WGS sequence"/>
</dbReference>
<sequence>MINSSSLKSPTTFANSAGQLHNTVSGILGSDNFGPDDYQAGLAVLLLSLDYDPRLSEFGREMAWRELCKTLYARGYLYQQLAAHPDTQNMPIHSPVVITGIPRTGTTALHKLMALDENFQGLQTWLIGNPMPRPPQSTWQQYQSFQATLKQLQERYQHAPDRLAAHKMAADEVDECCLIMRQTFTSNIWSCIWSAASYDLWLQTQSELNSYRYLKTALQLIGSNDSSKRWLLKNPGHIAHLDSLFAVFPDAKVIHTHRDPVKAIPSLCSMFIKSHDLVEQGRRNLRAKLIGIRELEKWSAAIHHAETVKAQKPEHVLDVSHQSFVEDPLGEIERIYRFIGQELSPTAKAEMLQRIQDDPERQHGKHHYQLSDFGLTQAMIKQRFGQYMMQFKK</sequence>
<dbReference type="SUPFAM" id="SSF52540">
    <property type="entry name" value="P-loop containing nucleoside triphosphate hydrolases"/>
    <property type="match status" value="1"/>
</dbReference>
<evidence type="ECO:0000313" key="2">
    <source>
        <dbReference type="Proteomes" id="UP001409585"/>
    </source>
</evidence>
<evidence type="ECO:0000313" key="1">
    <source>
        <dbReference type="EMBL" id="GAA4929615.1"/>
    </source>
</evidence>
<dbReference type="AlphaFoldDB" id="A0AAV3TWQ4"/>
<dbReference type="RefSeq" id="WP_345415568.1">
    <property type="nucleotide sequence ID" value="NZ_AP031496.1"/>
</dbReference>
<dbReference type="PANTHER" id="PTHR36451">
    <property type="entry name" value="PAPS-DEPENDENT SULFOTRANSFERASE STF3"/>
    <property type="match status" value="1"/>
</dbReference>
<dbReference type="EMBL" id="BAABLX010000001">
    <property type="protein sequence ID" value="GAA4929615.1"/>
    <property type="molecule type" value="Genomic_DNA"/>
</dbReference>
<proteinExistence type="predicted"/>
<accession>A0AAV3TWQ4</accession>
<dbReference type="Pfam" id="PF13469">
    <property type="entry name" value="Sulfotransfer_3"/>
    <property type="match status" value="1"/>
</dbReference>
<dbReference type="InterPro" id="IPR052736">
    <property type="entry name" value="Stf3_sulfotransferase"/>
</dbReference>